<dbReference type="Pfam" id="PF11575">
    <property type="entry name" value="FhuF_C"/>
    <property type="match status" value="1"/>
</dbReference>
<dbReference type="EMBL" id="JAENHO010000011">
    <property type="protein sequence ID" value="MBL7259526.1"/>
    <property type="molecule type" value="Genomic_DNA"/>
</dbReference>
<name>A0ABS1VYF2_9ACTN</name>
<accession>A0ABS1VYF2</accession>
<keyword evidence="3" id="KW-1185">Reference proteome</keyword>
<feature type="domain" description="Ferric siderophore reductase C-terminal" evidence="1">
    <location>
        <begin position="214"/>
        <end position="232"/>
    </location>
</feature>
<gene>
    <name evidence="2" type="ORF">JKJ07_34940</name>
</gene>
<comment type="caution">
    <text evidence="2">The sequence shown here is derived from an EMBL/GenBank/DDBJ whole genome shotgun (WGS) entry which is preliminary data.</text>
</comment>
<organism evidence="2 3">
    <name type="scientific">Paractinoplanes lichenicola</name>
    <dbReference type="NCBI Taxonomy" id="2802976"/>
    <lineage>
        <taxon>Bacteria</taxon>
        <taxon>Bacillati</taxon>
        <taxon>Actinomycetota</taxon>
        <taxon>Actinomycetes</taxon>
        <taxon>Micromonosporales</taxon>
        <taxon>Micromonosporaceae</taxon>
        <taxon>Paractinoplanes</taxon>
    </lineage>
</organism>
<dbReference type="Proteomes" id="UP000598996">
    <property type="component" value="Unassembled WGS sequence"/>
</dbReference>
<reference evidence="2 3" key="1">
    <citation type="submission" date="2021-01" db="EMBL/GenBank/DDBJ databases">
        <title>Actinoplanes sp. nov. LDG1-01 isolated from lichen.</title>
        <authorList>
            <person name="Saeng-In P."/>
            <person name="Phongsopitanun W."/>
            <person name="Kanchanasin P."/>
            <person name="Yuki M."/>
            <person name="Kudo T."/>
            <person name="Ohkuma M."/>
            <person name="Tanasupawat S."/>
        </authorList>
    </citation>
    <scope>NUCLEOTIDE SEQUENCE [LARGE SCALE GENOMIC DNA]</scope>
    <source>
        <strain evidence="2 3">LDG1-01</strain>
    </source>
</reference>
<evidence type="ECO:0000313" key="2">
    <source>
        <dbReference type="EMBL" id="MBL7259526.1"/>
    </source>
</evidence>
<proteinExistence type="predicted"/>
<evidence type="ECO:0000259" key="1">
    <source>
        <dbReference type="Pfam" id="PF11575"/>
    </source>
</evidence>
<protein>
    <submittedName>
        <fullName evidence="2">(2Fe-2S)-binding protein</fullName>
    </submittedName>
</protein>
<evidence type="ECO:0000313" key="3">
    <source>
        <dbReference type="Proteomes" id="UP000598996"/>
    </source>
</evidence>
<sequence>MTSIYRVGRVPALGPYFTWQPRDDGPGWRPLTDLFEPAVVADRVTTGQRALMRMSGLGPGAIGERVVASTVFLGLAARLVSPVLATATLTGVVPAADPARLWWRPVESGPLPLAYGDLPDSAESLHQVAIAGLITPLLTVFERQYKLSPQVLWGNVASALGGAAGMIADAGDPAAAARSAALVTDLLAVPPLRGMATLHHPDPRHARWFLERHNCCLYYRIPGGGTCGDCVLTGEAERRAHWRAVLSRRSGGRMIG</sequence>
<dbReference type="InterPro" id="IPR024726">
    <property type="entry name" value="FhuF_C"/>
</dbReference>